<feature type="domain" description="Mannitol dehydrogenase C-terminal" evidence="4">
    <location>
        <begin position="272"/>
        <end position="465"/>
    </location>
</feature>
<evidence type="ECO:0000259" key="3">
    <source>
        <dbReference type="Pfam" id="PF01232"/>
    </source>
</evidence>
<dbReference type="InterPro" id="IPR013118">
    <property type="entry name" value="Mannitol_DH_C"/>
</dbReference>
<keyword evidence="1" id="KW-0560">Oxidoreductase</keyword>
<dbReference type="InterPro" id="IPR008927">
    <property type="entry name" value="6-PGluconate_DH-like_C_sf"/>
</dbReference>
<dbReference type="EMBL" id="JAUYVK010000008">
    <property type="protein sequence ID" value="MDP2489786.1"/>
    <property type="molecule type" value="Genomic_DNA"/>
</dbReference>
<evidence type="ECO:0000256" key="1">
    <source>
        <dbReference type="ARBA" id="ARBA00023002"/>
    </source>
</evidence>
<dbReference type="InterPro" id="IPR013328">
    <property type="entry name" value="6PGD_dom2"/>
</dbReference>
<feature type="domain" description="Mannitol dehydrogenase N-terminal" evidence="3">
    <location>
        <begin position="16"/>
        <end position="260"/>
    </location>
</feature>
<dbReference type="SUPFAM" id="SSF48179">
    <property type="entry name" value="6-phosphogluconate dehydrogenase C-terminal domain-like"/>
    <property type="match status" value="1"/>
</dbReference>
<evidence type="ECO:0000256" key="2">
    <source>
        <dbReference type="ARBA" id="ARBA00023027"/>
    </source>
</evidence>
<reference evidence="5" key="1">
    <citation type="submission" date="2023-07" db="EMBL/GenBank/DDBJ databases">
        <title>Genome content predicts the carbon catabolic preferences of heterotrophic bacteria.</title>
        <authorList>
            <person name="Gralka M."/>
        </authorList>
    </citation>
    <scope>NUCLEOTIDE SEQUENCE</scope>
    <source>
        <strain evidence="5">6E03</strain>
    </source>
</reference>
<dbReference type="InterPro" id="IPR036291">
    <property type="entry name" value="NAD(P)-bd_dom_sf"/>
</dbReference>
<name>A0ABD5A970_VIBSP</name>
<dbReference type="NCBIfam" id="NF002969">
    <property type="entry name" value="PRK03643.1"/>
    <property type="match status" value="1"/>
</dbReference>
<dbReference type="Gene3D" id="3.40.50.720">
    <property type="entry name" value="NAD(P)-binding Rossmann-like Domain"/>
    <property type="match status" value="1"/>
</dbReference>
<comment type="caution">
    <text evidence="5">The sequence shown here is derived from an EMBL/GenBank/DDBJ whole genome shotgun (WGS) entry which is preliminary data.</text>
</comment>
<dbReference type="Proteomes" id="UP001177883">
    <property type="component" value="Unassembled WGS sequence"/>
</dbReference>
<dbReference type="SUPFAM" id="SSF51735">
    <property type="entry name" value="NAD(P)-binding Rossmann-fold domains"/>
    <property type="match status" value="1"/>
</dbReference>
<dbReference type="RefSeq" id="WP_102491005.1">
    <property type="nucleotide sequence ID" value="NZ_JAUYVK010000008.1"/>
</dbReference>
<sequence length="477" mass="54696">MTQLNRDVFATPSYPEKIIQFGEGNFLRAFIDWQFDLLNEYTDFNSGITIVRPIDASHPKLDTQHGLYTALIRGINEQGENVSQPRVISSVNRELLAYGEYEEVLRVAENPELEWVVSNTTEAGIVYNMQDTLDAFPPASFPAKLTQFLYHRYQHFNGCNNKGLIHLPCELIDANGDKLKEIVLKYANIWDLEAEFSKWISTSNTFCSTLVDRIVTGNPKEEIETIESELGYKDNFIVAAEYYYLFVIQGPSWLQEKLRLSECGLNIKIVDDIKPYKERKVGILNGAHTAMVPAAYLSGLNTVSEAMEDQDILNYLDCLLDHEIIPSLDMSEQDLMSFKDSVLDRFRNPYIKHYLISISLNSMTKFKTRLLPQLITYTKSTGTAPKYLSFSLAALYCFYLGKRDDEDIPLSDDRNLLEPFVAWRDTKSGHAHNVKQFLAMEHHWDCDLTQLPNLEYLVVTYVEQIRNLGLKGAMKQL</sequence>
<protein>
    <submittedName>
        <fullName evidence="5">Tagaturonate reductase</fullName>
    </submittedName>
</protein>
<evidence type="ECO:0000313" key="5">
    <source>
        <dbReference type="EMBL" id="MDP2489786.1"/>
    </source>
</evidence>
<dbReference type="Pfam" id="PF01232">
    <property type="entry name" value="Mannitol_dh"/>
    <property type="match status" value="1"/>
</dbReference>
<evidence type="ECO:0000259" key="4">
    <source>
        <dbReference type="Pfam" id="PF08125"/>
    </source>
</evidence>
<dbReference type="AlphaFoldDB" id="A0ABD5A970"/>
<dbReference type="InterPro" id="IPR013131">
    <property type="entry name" value="Mannitol_DH_N"/>
</dbReference>
<dbReference type="Pfam" id="PF08125">
    <property type="entry name" value="Mannitol_dh_C"/>
    <property type="match status" value="1"/>
</dbReference>
<dbReference type="PANTHER" id="PTHR30524:SF0">
    <property type="entry name" value="ALTRONATE OXIDOREDUCTASE-RELATED"/>
    <property type="match status" value="1"/>
</dbReference>
<gene>
    <name evidence="5" type="ORF">Q8W38_10600</name>
</gene>
<evidence type="ECO:0000313" key="6">
    <source>
        <dbReference type="Proteomes" id="UP001177883"/>
    </source>
</evidence>
<accession>A0ABD5A970</accession>
<dbReference type="GO" id="GO:0016491">
    <property type="term" value="F:oxidoreductase activity"/>
    <property type="evidence" value="ECO:0007669"/>
    <property type="project" value="UniProtKB-KW"/>
</dbReference>
<proteinExistence type="predicted"/>
<organism evidence="5 6">
    <name type="scientific">Vibrio splendidus</name>
    <dbReference type="NCBI Taxonomy" id="29497"/>
    <lineage>
        <taxon>Bacteria</taxon>
        <taxon>Pseudomonadati</taxon>
        <taxon>Pseudomonadota</taxon>
        <taxon>Gammaproteobacteria</taxon>
        <taxon>Vibrionales</taxon>
        <taxon>Vibrionaceae</taxon>
        <taxon>Vibrio</taxon>
    </lineage>
</organism>
<dbReference type="Gene3D" id="1.10.1040.10">
    <property type="entry name" value="N-(1-d-carboxylethyl)-l-norvaline Dehydrogenase, domain 2"/>
    <property type="match status" value="1"/>
</dbReference>
<dbReference type="PANTHER" id="PTHR30524">
    <property type="entry name" value="MANNITOL-1-PHOSPHATE 5-DEHYDROGENASE"/>
    <property type="match status" value="1"/>
</dbReference>
<keyword evidence="2" id="KW-0520">NAD</keyword>